<dbReference type="Gene3D" id="1.10.246.70">
    <property type="match status" value="1"/>
</dbReference>
<reference evidence="15 16" key="1">
    <citation type="journal article" date="2015" name="Genome Announc.">
        <title>Expanding the biotechnology potential of lactobacilli through comparative genomics of 213 strains and associated genera.</title>
        <authorList>
            <person name="Sun Z."/>
            <person name="Harris H.M."/>
            <person name="McCann A."/>
            <person name="Guo C."/>
            <person name="Argimon S."/>
            <person name="Zhang W."/>
            <person name="Yang X."/>
            <person name="Jeffery I.B."/>
            <person name="Cooney J.C."/>
            <person name="Kagawa T.F."/>
            <person name="Liu W."/>
            <person name="Song Y."/>
            <person name="Salvetti E."/>
            <person name="Wrobel A."/>
            <person name="Rasinkangas P."/>
            <person name="Parkhill J."/>
            <person name="Rea M.C."/>
            <person name="O'Sullivan O."/>
            <person name="Ritari J."/>
            <person name="Douillard F.P."/>
            <person name="Paul Ross R."/>
            <person name="Yang R."/>
            <person name="Briner A.E."/>
            <person name="Felis G.E."/>
            <person name="de Vos W.M."/>
            <person name="Barrangou R."/>
            <person name="Klaenhammer T.R."/>
            <person name="Caufield P.W."/>
            <person name="Cui Y."/>
            <person name="Zhang H."/>
            <person name="O'Toole P.W."/>
        </authorList>
    </citation>
    <scope>NUCLEOTIDE SEQUENCE [LARGE SCALE GENOMIC DNA]</scope>
    <source>
        <strain evidence="15 16">DSM 15707</strain>
    </source>
</reference>
<dbReference type="GO" id="GO:0006508">
    <property type="term" value="P:proteolysis"/>
    <property type="evidence" value="ECO:0007669"/>
    <property type="project" value="UniProtKB-KW"/>
</dbReference>
<dbReference type="InterPro" id="IPR000383">
    <property type="entry name" value="Xaa-Pro-like_dom"/>
</dbReference>
<evidence type="ECO:0000256" key="11">
    <source>
        <dbReference type="ARBA" id="ARBA00030045"/>
    </source>
</evidence>
<dbReference type="Gene3D" id="2.60.120.260">
    <property type="entry name" value="Galactose-binding domain-like"/>
    <property type="match status" value="1"/>
</dbReference>
<gene>
    <name evidence="15" type="ORF">FC70_GL000918</name>
</gene>
<keyword evidence="9" id="KW-0378">Hydrolase</keyword>
<dbReference type="SUPFAM" id="SSF49785">
    <property type="entry name" value="Galactose-binding domain-like"/>
    <property type="match status" value="1"/>
</dbReference>
<evidence type="ECO:0000256" key="7">
    <source>
        <dbReference type="ARBA" id="ARBA00022438"/>
    </source>
</evidence>
<feature type="domain" description="X-Prolyl dipeptidyl aminopeptidase PepX N-terminal" evidence="14">
    <location>
        <begin position="1"/>
        <end position="155"/>
    </location>
</feature>
<dbReference type="Pfam" id="PF02129">
    <property type="entry name" value="Peptidase_S15"/>
    <property type="match status" value="1"/>
</dbReference>
<dbReference type="SMART" id="SM00940">
    <property type="entry name" value="PepX_N"/>
    <property type="match status" value="1"/>
</dbReference>
<evidence type="ECO:0000313" key="16">
    <source>
        <dbReference type="Proteomes" id="UP000051697"/>
    </source>
</evidence>
<dbReference type="AlphaFoldDB" id="A0A0R1RKS1"/>
<proteinExistence type="inferred from homology"/>
<keyword evidence="7" id="KW-0031">Aminopeptidase</keyword>
<dbReference type="EMBL" id="AZFE01000031">
    <property type="protein sequence ID" value="KRL55322.1"/>
    <property type="molecule type" value="Genomic_DNA"/>
</dbReference>
<sequence length="810" mass="91014">MKNNQFAIIDRTHDQKIAELTTIGFLTTQPITTATSLWYQLLTYSFPETNDPAAIQTALTNILATPTQNLLSYIQDDKPITTDVFYLVALQLLQFEAGLDFDLLHPLTAIKKIQLPFIDELILDKNTLIDAWYLLLNTHTKNGQTYLDLLTSRGLLTPLYDLPAAQKPVFFNGKALAVFNPATLIREVVYVEAPLDTDNDGQADLLKVEILRPSETNDSLQVPTIYTASPYNQGTNDHWGEHITHDVTVPIKHKSSQPEISGEQPFNNHFTTKISTSETKYATESFSREASYTLNDYLAVRGFAVAYAAGIGTKDSDGIQTCGSPEQTIATIAVIEWLTGKRKAYTTRTGTTEIKAWWSNGKAAMTGRSYLGTLATAAATTGVEGLEAIVSEAAISSWYDYYRENGLVMAPHGFQGEDADVLAAETFSRTINLAEYQNIRDYFDNYLTTLQTSMDRITGNYNGFWAARNYRPNIKNIKADIMMVHGLNDWNVKPNQVKALWDELADVDVERKLILHQGEHIYINAFRSIDYTDMINLWLSNKLYNLANTAEQLPAIIAQDNVTPETWHEYPDWNSDNQAEFFLNDQNNLATDRNQNSSFVSFTDTSTPAEFKKFKQEPKKWQAALMQPNDLLQQANPTKLQFMSLPITEDLLLRGTPTVKLSVSSSNDHGLISAELIDFGIQKRFNISPTIIQKKGLPLGHHWREDDLREFTLSANETNSKMISFGHINLQNQVSAAHVNELTPNQFIDIEFNLQPIFHHLPANHQVGLIIYGTDFAMTQIDNSEGIKYTINTTESSLIIPSLAPYSTES</sequence>
<dbReference type="EC" id="3.4.14.11" evidence="5"/>
<dbReference type="InterPro" id="IPR013736">
    <property type="entry name" value="Xaa-Pro_dipept_C"/>
</dbReference>
<evidence type="ECO:0000313" key="15">
    <source>
        <dbReference type="EMBL" id="KRL55322.1"/>
    </source>
</evidence>
<dbReference type="InterPro" id="IPR036313">
    <property type="entry name" value="PepX_N_dom_sf"/>
</dbReference>
<dbReference type="InterPro" id="IPR029058">
    <property type="entry name" value="AB_hydrolase_fold"/>
</dbReference>
<dbReference type="InterPro" id="IPR015251">
    <property type="entry name" value="PepX_N_dom"/>
</dbReference>
<dbReference type="SUPFAM" id="SSF81761">
    <property type="entry name" value="X-Prolyl dipeptidyl aminopeptidase PepX, N-terminal domain"/>
    <property type="match status" value="1"/>
</dbReference>
<evidence type="ECO:0000256" key="3">
    <source>
        <dbReference type="ARBA" id="ARBA00010819"/>
    </source>
</evidence>
<keyword evidence="16" id="KW-1185">Reference proteome</keyword>
<dbReference type="STRING" id="1423778.FC70_GL000918"/>
<protein>
    <recommendedName>
        <fullName evidence="6">Xaa-Pro dipeptidyl-peptidase</fullName>
        <ecNumber evidence="5">3.4.14.11</ecNumber>
    </recommendedName>
    <alternativeName>
        <fullName evidence="12">X-Pro dipeptidyl-peptidase</fullName>
    </alternativeName>
    <alternativeName>
        <fullName evidence="11">X-prolyl-dipeptidyl aminopeptidase</fullName>
    </alternativeName>
</protein>
<dbReference type="KEGG" id="lol:LACOL_0379"/>
<comment type="function">
    <text evidence="2">Removes N-terminal dipeptides sequentially from polypeptides having unsubstituted N-termini provided that the penultimate residue is proline.</text>
</comment>
<dbReference type="InterPro" id="IPR008252">
    <property type="entry name" value="Pept_S15_Xpro"/>
</dbReference>
<comment type="similarity">
    <text evidence="3">Belongs to the peptidase S15 family.</text>
</comment>
<evidence type="ECO:0000256" key="12">
    <source>
        <dbReference type="ARBA" id="ARBA00031951"/>
    </source>
</evidence>
<keyword evidence="8" id="KW-0645">Protease</keyword>
<dbReference type="Pfam" id="PF08530">
    <property type="entry name" value="PepX_C"/>
    <property type="match status" value="1"/>
</dbReference>
<dbReference type="OrthoDB" id="319764at2"/>
<evidence type="ECO:0000259" key="14">
    <source>
        <dbReference type="SMART" id="SM00940"/>
    </source>
</evidence>
<dbReference type="InterPro" id="IPR008979">
    <property type="entry name" value="Galactose-bd-like_sf"/>
</dbReference>
<keyword evidence="10" id="KW-0720">Serine protease</keyword>
<comment type="catalytic activity">
    <reaction evidence="1">
        <text>Hydrolyzes Xaa-Pro-|- bonds to release unblocked, N-terminal dipeptides from substrates including Ala-Pro-|-p-nitroanilide and (sequentially) Tyr-Pro-|-Phe-Pro-|-Gly-Pro-|-Ile.</text>
        <dbReference type="EC" id="3.4.14.11"/>
    </reaction>
</comment>
<evidence type="ECO:0000256" key="10">
    <source>
        <dbReference type="ARBA" id="ARBA00022825"/>
    </source>
</evidence>
<dbReference type="PATRIC" id="fig|1423778.4.peg.951"/>
<dbReference type="Pfam" id="PF09168">
    <property type="entry name" value="PepX_N"/>
    <property type="match status" value="1"/>
</dbReference>
<evidence type="ECO:0000256" key="6">
    <source>
        <dbReference type="ARBA" id="ARBA00014682"/>
    </source>
</evidence>
<evidence type="ECO:0000256" key="1">
    <source>
        <dbReference type="ARBA" id="ARBA00000123"/>
    </source>
</evidence>
<dbReference type="Gene3D" id="3.40.50.1820">
    <property type="entry name" value="alpha/beta hydrolase"/>
    <property type="match status" value="1"/>
</dbReference>
<comment type="caution">
    <text evidence="15">The sequence shown here is derived from an EMBL/GenBank/DDBJ whole genome shotgun (WGS) entry which is preliminary data.</text>
</comment>
<name>A0A0R1RKS1_9LACO</name>
<organism evidence="15 16">
    <name type="scientific">Paucilactobacillus oligofermentans DSM 15707 = LMG 22743</name>
    <dbReference type="NCBI Taxonomy" id="1423778"/>
    <lineage>
        <taxon>Bacteria</taxon>
        <taxon>Bacillati</taxon>
        <taxon>Bacillota</taxon>
        <taxon>Bacilli</taxon>
        <taxon>Lactobacillales</taxon>
        <taxon>Lactobacillaceae</taxon>
        <taxon>Paucilactobacillus</taxon>
    </lineage>
</organism>
<dbReference type="GO" id="GO:0008239">
    <property type="term" value="F:dipeptidyl-peptidase activity"/>
    <property type="evidence" value="ECO:0007669"/>
    <property type="project" value="UniProtKB-EC"/>
</dbReference>
<dbReference type="Proteomes" id="UP000051697">
    <property type="component" value="Unassembled WGS sequence"/>
</dbReference>
<evidence type="ECO:0000256" key="8">
    <source>
        <dbReference type="ARBA" id="ARBA00022670"/>
    </source>
</evidence>
<evidence type="ECO:0000256" key="2">
    <source>
        <dbReference type="ARBA" id="ARBA00003997"/>
    </source>
</evidence>
<dbReference type="GO" id="GO:0008236">
    <property type="term" value="F:serine-type peptidase activity"/>
    <property type="evidence" value="ECO:0007669"/>
    <property type="project" value="UniProtKB-KW"/>
</dbReference>
<evidence type="ECO:0000256" key="5">
    <source>
        <dbReference type="ARBA" id="ARBA00012463"/>
    </source>
</evidence>
<dbReference type="RefSeq" id="WP_057889873.1">
    <property type="nucleotide sequence ID" value="NZ_AZFE01000031.1"/>
</dbReference>
<evidence type="ECO:0000256" key="9">
    <source>
        <dbReference type="ARBA" id="ARBA00022801"/>
    </source>
</evidence>
<dbReference type="NCBIfam" id="NF003781">
    <property type="entry name" value="PRK05371.1-2"/>
    <property type="match status" value="1"/>
</dbReference>
<evidence type="ECO:0000259" key="13">
    <source>
        <dbReference type="SMART" id="SM00939"/>
    </source>
</evidence>
<accession>A0A0R1RKS1</accession>
<dbReference type="PRINTS" id="PR00923">
    <property type="entry name" value="LACTOPTASE"/>
</dbReference>
<dbReference type="SUPFAM" id="SSF53474">
    <property type="entry name" value="alpha/beta-Hydrolases"/>
    <property type="match status" value="1"/>
</dbReference>
<comment type="subunit">
    <text evidence="4">Homodimer.</text>
</comment>
<dbReference type="GO" id="GO:0004177">
    <property type="term" value="F:aminopeptidase activity"/>
    <property type="evidence" value="ECO:0007669"/>
    <property type="project" value="UniProtKB-KW"/>
</dbReference>
<feature type="domain" description="Xaa-Pro dipeptidyl-peptidase C-terminal" evidence="13">
    <location>
        <begin position="536"/>
        <end position="799"/>
    </location>
</feature>
<evidence type="ECO:0000256" key="4">
    <source>
        <dbReference type="ARBA" id="ARBA00011738"/>
    </source>
</evidence>
<dbReference type="SMART" id="SM00939">
    <property type="entry name" value="PepX_C"/>
    <property type="match status" value="1"/>
</dbReference>